<gene>
    <name evidence="2" type="ORF">HLVA_15110</name>
</gene>
<name>A0AAU9DEX8_9FUSO</name>
<accession>A0AAU9DEX8</accession>
<reference evidence="2 3" key="1">
    <citation type="submission" date="2022-11" db="EMBL/GenBank/DDBJ databases">
        <title>Haliovirga abyssi gen. nov., sp. nov., a mesophilic fermentative bacterium isolated from the Iheya North hydrothermal field and the proposal of Haliovirgaceae fam. nov.</title>
        <authorList>
            <person name="Miyazaki U."/>
            <person name="Tame A."/>
            <person name="Miyazaki J."/>
            <person name="Takai K."/>
            <person name="Sawayama S."/>
            <person name="Kitajima M."/>
            <person name="Okamoto A."/>
            <person name="Nakagawa S."/>
        </authorList>
    </citation>
    <scope>NUCLEOTIDE SEQUENCE [LARGE SCALE GENOMIC DNA]</scope>
    <source>
        <strain evidence="2 3">IC12</strain>
    </source>
</reference>
<evidence type="ECO:0000313" key="3">
    <source>
        <dbReference type="Proteomes" id="UP001321582"/>
    </source>
</evidence>
<protein>
    <recommendedName>
        <fullName evidence="1">DUF4062 domain-containing protein</fullName>
    </recommendedName>
</protein>
<feature type="domain" description="DUF4062" evidence="1">
    <location>
        <begin position="9"/>
        <end position="100"/>
    </location>
</feature>
<keyword evidence="3" id="KW-1185">Reference proteome</keyword>
<sequence>MSYECIVYKILIASPSDVSQEREELKNLIFNWNMINSTHYKIMFSPVMWEANVTPELGGRPQEIINEQIVNDCDILIGVFWTRLGTPTGVEESGTIEEINQFISSDKKTMIYFSNTPIVPSSIDSLQYEKLTNFKNYLYEQGVVDNFSSISEFKSKINNHLTLVAQNLSNTFENNIQTKFENNFDNNHYILKELKKNFNSFKIDWITEKDSGTYTIDDGKYILEQIQSELTYFLGKINIELPNKEELIKVITELKRIQNHQVYLGGSKSFNAFWVNGDKIISILTNQINQINL</sequence>
<proteinExistence type="predicted"/>
<organism evidence="2 3">
    <name type="scientific">Haliovirga abyssi</name>
    <dbReference type="NCBI Taxonomy" id="2996794"/>
    <lineage>
        <taxon>Bacteria</taxon>
        <taxon>Fusobacteriati</taxon>
        <taxon>Fusobacteriota</taxon>
        <taxon>Fusobacteriia</taxon>
        <taxon>Fusobacteriales</taxon>
        <taxon>Haliovirgaceae</taxon>
        <taxon>Haliovirga</taxon>
    </lineage>
</organism>
<dbReference type="Proteomes" id="UP001321582">
    <property type="component" value="Chromosome"/>
</dbReference>
<dbReference type="AlphaFoldDB" id="A0AAU9DEX8"/>
<evidence type="ECO:0000259" key="1">
    <source>
        <dbReference type="Pfam" id="PF13271"/>
    </source>
</evidence>
<dbReference type="RefSeq" id="WP_307903790.1">
    <property type="nucleotide sequence ID" value="NZ_AP027059.1"/>
</dbReference>
<dbReference type="KEGG" id="haby:HLVA_15110"/>
<dbReference type="EMBL" id="AP027059">
    <property type="protein sequence ID" value="BDU50942.1"/>
    <property type="molecule type" value="Genomic_DNA"/>
</dbReference>
<evidence type="ECO:0000313" key="2">
    <source>
        <dbReference type="EMBL" id="BDU50942.1"/>
    </source>
</evidence>
<dbReference type="InterPro" id="IPR025139">
    <property type="entry name" value="DUF4062"/>
</dbReference>
<dbReference type="Pfam" id="PF13271">
    <property type="entry name" value="DUF4062"/>
    <property type="match status" value="1"/>
</dbReference>